<reference evidence="1" key="1">
    <citation type="journal article" date="2020" name="Stud. Mycol.">
        <title>101 Dothideomycetes genomes: a test case for predicting lifestyles and emergence of pathogens.</title>
        <authorList>
            <person name="Haridas S."/>
            <person name="Albert R."/>
            <person name="Binder M."/>
            <person name="Bloem J."/>
            <person name="Labutti K."/>
            <person name="Salamov A."/>
            <person name="Andreopoulos B."/>
            <person name="Baker S."/>
            <person name="Barry K."/>
            <person name="Bills G."/>
            <person name="Bluhm B."/>
            <person name="Cannon C."/>
            <person name="Castanera R."/>
            <person name="Culley D."/>
            <person name="Daum C."/>
            <person name="Ezra D."/>
            <person name="Gonzalez J."/>
            <person name="Henrissat B."/>
            <person name="Kuo A."/>
            <person name="Liang C."/>
            <person name="Lipzen A."/>
            <person name="Lutzoni F."/>
            <person name="Magnuson J."/>
            <person name="Mondo S."/>
            <person name="Nolan M."/>
            <person name="Ohm R."/>
            <person name="Pangilinan J."/>
            <person name="Park H.-J."/>
            <person name="Ramirez L."/>
            <person name="Alfaro M."/>
            <person name="Sun H."/>
            <person name="Tritt A."/>
            <person name="Yoshinaga Y."/>
            <person name="Zwiers L.-H."/>
            <person name="Turgeon B."/>
            <person name="Goodwin S."/>
            <person name="Spatafora J."/>
            <person name="Crous P."/>
            <person name="Grigoriev I."/>
        </authorList>
    </citation>
    <scope>NUCLEOTIDE SEQUENCE</scope>
    <source>
        <strain evidence="1">CBS 279.74</strain>
    </source>
</reference>
<keyword evidence="2" id="KW-1185">Reference proteome</keyword>
<name>A0A6G1KIA1_9PLEO</name>
<evidence type="ECO:0000313" key="2">
    <source>
        <dbReference type="Proteomes" id="UP000799428"/>
    </source>
</evidence>
<gene>
    <name evidence="1" type="ORF">K504DRAFT_202144</name>
</gene>
<dbReference type="AlphaFoldDB" id="A0A6G1KIA1"/>
<protein>
    <submittedName>
        <fullName evidence="1">Uncharacterized protein</fullName>
    </submittedName>
</protein>
<dbReference type="Proteomes" id="UP000799428">
    <property type="component" value="Unassembled WGS sequence"/>
</dbReference>
<proteinExistence type="predicted"/>
<accession>A0A6G1KIA1</accession>
<organism evidence="1 2">
    <name type="scientific">Pleomassaria siparia CBS 279.74</name>
    <dbReference type="NCBI Taxonomy" id="1314801"/>
    <lineage>
        <taxon>Eukaryota</taxon>
        <taxon>Fungi</taxon>
        <taxon>Dikarya</taxon>
        <taxon>Ascomycota</taxon>
        <taxon>Pezizomycotina</taxon>
        <taxon>Dothideomycetes</taxon>
        <taxon>Pleosporomycetidae</taxon>
        <taxon>Pleosporales</taxon>
        <taxon>Pleomassariaceae</taxon>
        <taxon>Pleomassaria</taxon>
    </lineage>
</organism>
<evidence type="ECO:0000313" key="1">
    <source>
        <dbReference type="EMBL" id="KAF2712353.1"/>
    </source>
</evidence>
<sequence>MLRLLPHGFLKLGAALGVGSETTWNLWKQTTSAHSSALLTLTHHPTTSARPAIRQQHPHIHTSTHPHIHHFTTIPPYITTLSTYTYTYTSPVPESPRALYPGQRTPDLVATVKLSHAFLLLRSSKQTINQSINKTTE</sequence>
<dbReference type="EMBL" id="MU005766">
    <property type="protein sequence ID" value="KAF2712353.1"/>
    <property type="molecule type" value="Genomic_DNA"/>
</dbReference>